<evidence type="ECO:0000259" key="3">
    <source>
        <dbReference type="PROSITE" id="PS50118"/>
    </source>
</evidence>
<proteinExistence type="predicted"/>
<sequence>MSHHPTPLSNRPFETKQALVEWVTVTGNSENGEIKKPPNSFLIFRKWFNRFSLPLLILSLGQGAAPQQSALSRFLGLMWTMLPEQHRAFWKDIGRDVQAYHVIRYPSFHTPEAEMKRNDEKREKQKRKAPKSSNAESGGPGPKRSPKGTARSSPYPPQLAQSLPSPTIPASNLFHIHASTSLPTVTVPTIPVDAYPASIPAYRPVAHPAMYGPSSPSYMAPSSSFAAPPSFHPPSATHHFSSPLPPSSFLAPPPPGSASYYRQHAPPFSPAPLPFPITSSMPTTTMHSSSAMYPPQAQYQVTPGGYPSMTFLPSPQRSDIDFNLPSDFFGLPQAGATLGMQPLPVNNLFPAQQPVYEIPAGLFDIDVSDSLFQLPN</sequence>
<dbReference type="OrthoDB" id="6247875at2759"/>
<reference evidence="4 5" key="1">
    <citation type="journal article" date="2015" name="Sci. Rep.">
        <title>Chromosome-level genome map provides insights into diverse defense mechanisms in the medicinal fungus Ganoderma sinense.</title>
        <authorList>
            <person name="Zhu Y."/>
            <person name="Xu J."/>
            <person name="Sun C."/>
            <person name="Zhou S."/>
            <person name="Xu H."/>
            <person name="Nelson D.R."/>
            <person name="Qian J."/>
            <person name="Song J."/>
            <person name="Luo H."/>
            <person name="Xiang L."/>
            <person name="Li Y."/>
            <person name="Xu Z."/>
            <person name="Ji A."/>
            <person name="Wang L."/>
            <person name="Lu S."/>
            <person name="Hayward A."/>
            <person name="Sun W."/>
            <person name="Li X."/>
            <person name="Schwartz D.C."/>
            <person name="Wang Y."/>
            <person name="Chen S."/>
        </authorList>
    </citation>
    <scope>NUCLEOTIDE SEQUENCE [LARGE SCALE GENOMIC DNA]</scope>
    <source>
        <strain evidence="4 5">ZZ0214-1</strain>
    </source>
</reference>
<dbReference type="GO" id="GO:0003677">
    <property type="term" value="F:DNA binding"/>
    <property type="evidence" value="ECO:0007669"/>
    <property type="project" value="UniProtKB-UniRule"/>
</dbReference>
<evidence type="ECO:0000256" key="2">
    <source>
        <dbReference type="SAM" id="MobiDB-lite"/>
    </source>
</evidence>
<feature type="domain" description="HMG box" evidence="3">
    <location>
        <begin position="34"/>
        <end position="109"/>
    </location>
</feature>
<keyword evidence="1" id="KW-0238">DNA-binding</keyword>
<protein>
    <submittedName>
        <fullName evidence="4">Transcription factor</fullName>
    </submittedName>
</protein>
<evidence type="ECO:0000313" key="5">
    <source>
        <dbReference type="Proteomes" id="UP000230002"/>
    </source>
</evidence>
<dbReference type="InterPro" id="IPR036910">
    <property type="entry name" value="HMG_box_dom_sf"/>
</dbReference>
<dbReference type="AlphaFoldDB" id="A0A2G8SGA0"/>
<feature type="region of interest" description="Disordered" evidence="2">
    <location>
        <begin position="111"/>
        <end position="166"/>
    </location>
</feature>
<accession>A0A2G8SGA0</accession>
<feature type="DNA-binding region" description="HMG box" evidence="1">
    <location>
        <begin position="34"/>
        <end position="109"/>
    </location>
</feature>
<evidence type="ECO:0000313" key="4">
    <source>
        <dbReference type="EMBL" id="PIL32800.1"/>
    </source>
</evidence>
<name>A0A2G8SGA0_9APHY</name>
<dbReference type="Proteomes" id="UP000230002">
    <property type="component" value="Unassembled WGS sequence"/>
</dbReference>
<keyword evidence="1" id="KW-0539">Nucleus</keyword>
<dbReference type="InterPro" id="IPR009071">
    <property type="entry name" value="HMG_box_dom"/>
</dbReference>
<dbReference type="PROSITE" id="PS50118">
    <property type="entry name" value="HMG_BOX_2"/>
    <property type="match status" value="1"/>
</dbReference>
<feature type="compositionally biased region" description="Basic and acidic residues" evidence="2">
    <location>
        <begin position="111"/>
        <end position="123"/>
    </location>
</feature>
<dbReference type="Gene3D" id="1.10.30.10">
    <property type="entry name" value="High mobility group box domain"/>
    <property type="match status" value="1"/>
</dbReference>
<keyword evidence="5" id="KW-1185">Reference proteome</keyword>
<evidence type="ECO:0000256" key="1">
    <source>
        <dbReference type="PROSITE-ProRule" id="PRU00267"/>
    </source>
</evidence>
<dbReference type="STRING" id="1077348.A0A2G8SGA0"/>
<gene>
    <name evidence="4" type="ORF">GSI_04917</name>
</gene>
<dbReference type="GO" id="GO:0005634">
    <property type="term" value="C:nucleus"/>
    <property type="evidence" value="ECO:0007669"/>
    <property type="project" value="UniProtKB-UniRule"/>
</dbReference>
<organism evidence="4 5">
    <name type="scientific">Ganoderma sinense ZZ0214-1</name>
    <dbReference type="NCBI Taxonomy" id="1077348"/>
    <lineage>
        <taxon>Eukaryota</taxon>
        <taxon>Fungi</taxon>
        <taxon>Dikarya</taxon>
        <taxon>Basidiomycota</taxon>
        <taxon>Agaricomycotina</taxon>
        <taxon>Agaricomycetes</taxon>
        <taxon>Polyporales</taxon>
        <taxon>Polyporaceae</taxon>
        <taxon>Ganoderma</taxon>
    </lineage>
</organism>
<comment type="caution">
    <text evidence="4">The sequence shown here is derived from an EMBL/GenBank/DDBJ whole genome shotgun (WGS) entry which is preliminary data.</text>
</comment>
<dbReference type="EMBL" id="AYKW01000009">
    <property type="protein sequence ID" value="PIL32800.1"/>
    <property type="molecule type" value="Genomic_DNA"/>
</dbReference>
<dbReference type="SUPFAM" id="SSF47095">
    <property type="entry name" value="HMG-box"/>
    <property type="match status" value="1"/>
</dbReference>